<evidence type="ECO:0000313" key="1">
    <source>
        <dbReference type="EMBL" id="KAI4326171.1"/>
    </source>
</evidence>
<accession>A0ACB9MR63</accession>
<evidence type="ECO:0000313" key="2">
    <source>
        <dbReference type="Proteomes" id="UP001057402"/>
    </source>
</evidence>
<dbReference type="EMBL" id="CM042888">
    <property type="protein sequence ID" value="KAI4326171.1"/>
    <property type="molecule type" value="Genomic_DNA"/>
</dbReference>
<gene>
    <name evidence="1" type="ORF">MLD38_031511</name>
</gene>
<reference evidence="2" key="1">
    <citation type="journal article" date="2023" name="Front. Plant Sci.">
        <title>Chromosomal-level genome assembly of Melastoma candidum provides insights into trichome evolution.</title>
        <authorList>
            <person name="Zhong Y."/>
            <person name="Wu W."/>
            <person name="Sun C."/>
            <person name="Zou P."/>
            <person name="Liu Y."/>
            <person name="Dai S."/>
            <person name="Zhou R."/>
        </authorList>
    </citation>
    <scope>NUCLEOTIDE SEQUENCE [LARGE SCALE GENOMIC DNA]</scope>
</reference>
<proteinExistence type="predicted"/>
<name>A0ACB9MR63_9MYRT</name>
<keyword evidence="2" id="KW-1185">Reference proteome</keyword>
<sequence length="491" mass="52753">MAGASPPNPVPIAYQATTAAVPDWLNKGDNAWQMIAATLVGMQSVPGLVILYGSIVKKKWAVNSAFMALYAFSAVVLCWVIWAYKMSFGDKLLPFWGKAGPALGQKFLLKQASLPETTQYYKNGVVETGLIAPLYPMASMVWFQGVFAAITLILLAGSVLGRMNIRAWMMFVPLWLTFSYTVGAFSLWGGGFLFHWGVMDYSGGYVIHLSSGIAGLTTAYWVGPRSTKDRERFPPNNVLLMLAGAGLLWMGWAGFNGGDPYTANIDASMAVLNTNICAATSLLVWTWLDVIFFKKPSVIGAVQGMITGLVCITPAAGLVQGWAAIVMGILSGSVPWFTMMIVHKRWTLLQKIDDTLAVFHTHAVAGYLGGILTGFFAEPELCALFLPVTNSRGAVYGGSGGIQILKQIVGGGFIIGWNVVITSIICVAIRTVIPLRMPEEQLLIGDDAVHGEEAYALWGDGEKYDATLHAVSSDDTGHGKPVYASGATQVV</sequence>
<organism evidence="1 2">
    <name type="scientific">Melastoma candidum</name>
    <dbReference type="NCBI Taxonomy" id="119954"/>
    <lineage>
        <taxon>Eukaryota</taxon>
        <taxon>Viridiplantae</taxon>
        <taxon>Streptophyta</taxon>
        <taxon>Embryophyta</taxon>
        <taxon>Tracheophyta</taxon>
        <taxon>Spermatophyta</taxon>
        <taxon>Magnoliopsida</taxon>
        <taxon>eudicotyledons</taxon>
        <taxon>Gunneridae</taxon>
        <taxon>Pentapetalae</taxon>
        <taxon>rosids</taxon>
        <taxon>malvids</taxon>
        <taxon>Myrtales</taxon>
        <taxon>Melastomataceae</taxon>
        <taxon>Melastomatoideae</taxon>
        <taxon>Melastomateae</taxon>
        <taxon>Melastoma</taxon>
    </lineage>
</organism>
<protein>
    <submittedName>
        <fullName evidence="1">Uncharacterized protein</fullName>
    </submittedName>
</protein>
<comment type="caution">
    <text evidence="1">The sequence shown here is derived from an EMBL/GenBank/DDBJ whole genome shotgun (WGS) entry which is preliminary data.</text>
</comment>
<dbReference type="Proteomes" id="UP001057402">
    <property type="component" value="Chromosome 9"/>
</dbReference>